<reference evidence="3 4" key="1">
    <citation type="submission" date="2017-08" db="EMBL/GenBank/DDBJ databases">
        <authorList>
            <person name="de Groot N.N."/>
        </authorList>
    </citation>
    <scope>NUCLEOTIDE SEQUENCE [LARGE SCALE GENOMIC DNA]</scope>
    <source>
        <strain evidence="3 4">JC85</strain>
    </source>
</reference>
<organism evidence="3 4">
    <name type="scientific">Rhizobium subbaraonis</name>
    <dbReference type="NCBI Taxonomy" id="908946"/>
    <lineage>
        <taxon>Bacteria</taxon>
        <taxon>Pseudomonadati</taxon>
        <taxon>Pseudomonadota</taxon>
        <taxon>Alphaproteobacteria</taxon>
        <taxon>Hyphomicrobiales</taxon>
        <taxon>Rhizobiaceae</taxon>
        <taxon>Rhizobium/Agrobacterium group</taxon>
        <taxon>Rhizobium</taxon>
    </lineage>
</organism>
<proteinExistence type="predicted"/>
<feature type="transmembrane region" description="Helical" evidence="1">
    <location>
        <begin position="144"/>
        <end position="161"/>
    </location>
</feature>
<dbReference type="EMBL" id="OBQD01000005">
    <property type="protein sequence ID" value="SOC38932.1"/>
    <property type="molecule type" value="Genomic_DNA"/>
</dbReference>
<feature type="transmembrane region" description="Helical" evidence="1">
    <location>
        <begin position="189"/>
        <end position="207"/>
    </location>
</feature>
<dbReference type="OrthoDB" id="9807591at2"/>
<dbReference type="RefSeq" id="WP_097138662.1">
    <property type="nucleotide sequence ID" value="NZ_OBQD01000005.1"/>
</dbReference>
<evidence type="ECO:0000313" key="3">
    <source>
        <dbReference type="EMBL" id="SOC38932.1"/>
    </source>
</evidence>
<dbReference type="AlphaFoldDB" id="A0A285UAT3"/>
<dbReference type="InterPro" id="IPR012429">
    <property type="entry name" value="HGSNAT_cat"/>
</dbReference>
<keyword evidence="4" id="KW-1185">Reference proteome</keyword>
<keyword evidence="1" id="KW-0812">Transmembrane</keyword>
<dbReference type="Proteomes" id="UP000219167">
    <property type="component" value="Unassembled WGS sequence"/>
</dbReference>
<accession>A0A285UAT3</accession>
<name>A0A285UAT3_9HYPH</name>
<feature type="transmembrane region" description="Helical" evidence="1">
    <location>
        <begin position="23"/>
        <end position="44"/>
    </location>
</feature>
<keyword evidence="1" id="KW-0472">Membrane</keyword>
<feature type="transmembrane region" description="Helical" evidence="1">
    <location>
        <begin position="64"/>
        <end position="85"/>
    </location>
</feature>
<feature type="transmembrane region" description="Helical" evidence="1">
    <location>
        <begin position="97"/>
        <end position="115"/>
    </location>
</feature>
<sequence length="338" mass="36934">MTQEFSDKAAASAERTAPAKQRLAWLDAARGVALLAMAIYHFTWDLDYFGYIAPGTAATGGWRIFARLIAGSFIFLAGFSLVLGHRNAIRWRPFWNRFGRIAAAALLITTATYLIFPSTFIFFGILHHIALASLLGLIFLRLPLVVLPVVAAAAFAAPQFLRSELFDIPALWWVGLSETAPRSNDYVPLLPWFGAFLLGMTASRLWIARAANASTGPAPRPHGRTTALFAMAGRHSLAVYLIHQPVLIALVYLATQVAPPPKPDPVESYRRSCVAACSVDTDPAFCKSFCDCTISELQSRNLFDALNAGTLDVQTDERIGELSQQCTARAFSDVPSQQ</sequence>
<gene>
    <name evidence="3" type="ORF">SAMN05892877_105335</name>
</gene>
<evidence type="ECO:0000313" key="4">
    <source>
        <dbReference type="Proteomes" id="UP000219167"/>
    </source>
</evidence>
<evidence type="ECO:0000259" key="2">
    <source>
        <dbReference type="Pfam" id="PF07786"/>
    </source>
</evidence>
<dbReference type="Pfam" id="PF07786">
    <property type="entry name" value="HGSNAT_cat"/>
    <property type="match status" value="1"/>
</dbReference>
<keyword evidence="1" id="KW-1133">Transmembrane helix</keyword>
<evidence type="ECO:0000256" key="1">
    <source>
        <dbReference type="SAM" id="Phobius"/>
    </source>
</evidence>
<protein>
    <submittedName>
        <fullName evidence="3">Uncharacterized membrane protein</fullName>
    </submittedName>
</protein>
<feature type="domain" description="Heparan-alpha-glucosaminide N-acetyltransferase catalytic" evidence="2">
    <location>
        <begin position="22"/>
        <end position="245"/>
    </location>
</feature>